<feature type="region of interest" description="Disordered" evidence="1">
    <location>
        <begin position="1182"/>
        <end position="1213"/>
    </location>
</feature>
<evidence type="ECO:0000259" key="3">
    <source>
        <dbReference type="Pfam" id="PF26382"/>
    </source>
</evidence>
<reference evidence="4 5" key="1">
    <citation type="submission" date="2024-09" db="EMBL/GenBank/DDBJ databases">
        <authorList>
            <person name="Sun Q."/>
            <person name="Mori K."/>
        </authorList>
    </citation>
    <scope>NUCLEOTIDE SEQUENCE [LARGE SCALE GENOMIC DNA]</scope>
    <source>
        <strain evidence="4 5">JCM 11683</strain>
    </source>
</reference>
<dbReference type="Pfam" id="PF26381">
    <property type="entry name" value="BREX_PglY_5th"/>
    <property type="match status" value="1"/>
</dbReference>
<dbReference type="Pfam" id="PF26382">
    <property type="entry name" value="BREX_PglY_6th"/>
    <property type="match status" value="1"/>
</dbReference>
<keyword evidence="5" id="KW-1185">Reference proteome</keyword>
<dbReference type="InterPro" id="IPR058747">
    <property type="entry name" value="PglY_C"/>
</dbReference>
<feature type="domain" description="ATPase PglY 5th" evidence="2">
    <location>
        <begin position="858"/>
        <end position="962"/>
    </location>
</feature>
<dbReference type="EMBL" id="JBHMAU010000131">
    <property type="protein sequence ID" value="MFB9777789.1"/>
    <property type="molecule type" value="Genomic_DNA"/>
</dbReference>
<sequence>MTALLKDVITIPDRAGDEDYVLRLTDSVGAGASQTLNLYVVTDEIAAAFDQALGLVSEAISSDVSRGAFLTGSFGSGKSHFMAVLHALLRQEPAARAKTELQPVVARHDPQLRDKKVLPLVFHLLGAESLEQAIFTGYIRQVQALHPDAPLPAVHESDGLLADAERMRTQLGDDTFFAGLNGTQGESADDEWGAVLGTGTWTRETYDQARAATPDTEQRQRLVTALVERYFGSYTRQATYLDLDTGLAAISSHAKSLGYDAVVLFLDELVLWLAFSVQDQSFFRRESQKITKLVESGTGRRAVPIISFVARQMDLRRWFADAGASGAEQEALDRAFRHQEGRFSTVKLGDDNLPYVAKQRLLLPKNAESERILTEAFEHLERRPEVWDVLLDGVNTDEAHRGADEVAFRRTYPFSPALVSTLRSLASVMQRERTALKVMQQMLVDRRETLSVDDVIPVGDAFDYIVNGQQPLDAQAAALFRAARTLYAEKVQPLLLSTHGLTRDDLDRAEDGSGALPAAYLADDRLAKTLLLSAVAPNVPALKGLTPSRLASLNHGSIRSPLPGNERTIVLGKVKSWSASIPEIHVESDQRDPVIRVQLEDVDYESIVDRAKGEDNPGRRRELVKSLVAEMLGVELGNADVLGAHTVQVVWRGSRRDVDLVFGNVRDSSWLTDDHFASRPGTWRFVLDHPFDEEGHSSAEDFSRLDRLLSTGQPQRTVVWLPHFLSADKMRDLRRLVILDWLLEGTGERWSSHADHLSEVDRATARHILQAQHSSLRESLIRALEQAYGVLAPSGGVLADESHHERVLTSLDRSFDPGTPRGTGLRSAYLDLADRAYTATYPGHPEFEPGDVEVRGVELKAVHAHLVRAMADPQKRVPLQGDVKGVRRVANALGVGKAAETHFIFGDDRFTPWGSELARALGAASIDPNAPVTVAEIRRWIDQVTPARGLRQEVSDLVVLAWGLLRQRSWWHRGASIEAPDPGKLLPEMELRLQPMPTSSEWTAATKGAAELFGVPASPFLTPQAVATLVTQVRDKAKELSAPAQKLVGELERAYGRLGLPTDETGRTDDRLVTARRAATVAQSLQHLQGVEMVRRLGAEVEAGRGSAVGNSLTQAGAVAASLERFRWERLEPLRAAEGDAAAQQILGQLKSDLTSDEIVARAAEALQRADNDAFEWAVNRRPVTPPEQVTPYRPSKNDPNDVPVTPGPGGRVSDTYVQRFAGASGDSDEVVADLREFLRTHAGKQVEVTWRVVE</sequence>
<evidence type="ECO:0000259" key="2">
    <source>
        <dbReference type="Pfam" id="PF26381"/>
    </source>
</evidence>
<evidence type="ECO:0008006" key="6">
    <source>
        <dbReference type="Google" id="ProtNLM"/>
    </source>
</evidence>
<accession>A0ABV5X621</accession>
<proteinExistence type="predicted"/>
<dbReference type="InterPro" id="IPR058748">
    <property type="entry name" value="PglY_5th"/>
</dbReference>
<feature type="domain" description="ATPase PglY C-terminal" evidence="3">
    <location>
        <begin position="1009"/>
        <end position="1182"/>
    </location>
</feature>
<gene>
    <name evidence="4" type="ORF">ACFFN1_15545</name>
</gene>
<protein>
    <recommendedName>
        <fullName evidence="6">Phage resistance protein</fullName>
    </recommendedName>
</protein>
<dbReference type="RefSeq" id="WP_376841777.1">
    <property type="nucleotide sequence ID" value="NZ_JBHMAU010000131.1"/>
</dbReference>
<name>A0ABV5X621_9MICO</name>
<evidence type="ECO:0000313" key="4">
    <source>
        <dbReference type="EMBL" id="MFB9777789.1"/>
    </source>
</evidence>
<evidence type="ECO:0000256" key="1">
    <source>
        <dbReference type="SAM" id="MobiDB-lite"/>
    </source>
</evidence>
<organism evidence="4 5">
    <name type="scientific">Brevibacterium otitidis</name>
    <dbReference type="NCBI Taxonomy" id="53364"/>
    <lineage>
        <taxon>Bacteria</taxon>
        <taxon>Bacillati</taxon>
        <taxon>Actinomycetota</taxon>
        <taxon>Actinomycetes</taxon>
        <taxon>Micrococcales</taxon>
        <taxon>Brevibacteriaceae</taxon>
        <taxon>Brevibacterium</taxon>
    </lineage>
</organism>
<evidence type="ECO:0000313" key="5">
    <source>
        <dbReference type="Proteomes" id="UP001589707"/>
    </source>
</evidence>
<comment type="caution">
    <text evidence="4">The sequence shown here is derived from an EMBL/GenBank/DDBJ whole genome shotgun (WGS) entry which is preliminary data.</text>
</comment>
<dbReference type="Proteomes" id="UP001589707">
    <property type="component" value="Unassembled WGS sequence"/>
</dbReference>